<reference evidence="9 10" key="1">
    <citation type="submission" date="2016-10" db="EMBL/GenBank/DDBJ databases">
        <authorList>
            <person name="de Groot N.N."/>
        </authorList>
    </citation>
    <scope>NUCLEOTIDE SEQUENCE [LARGE SCALE GENOMIC DNA]</scope>
    <source>
        <strain evidence="9 10">CGMCC 4.5739</strain>
    </source>
</reference>
<feature type="transmembrane region" description="Helical" evidence="7">
    <location>
        <begin position="453"/>
        <end position="472"/>
    </location>
</feature>
<feature type="compositionally biased region" description="Pro residues" evidence="6">
    <location>
        <begin position="317"/>
        <end position="356"/>
    </location>
</feature>
<sequence length="571" mass="59612">MQPLTEDDPRQVGGYRLLAVLGEGGMGRVYLGRSAGGRTVAVKLVHAGMARDPGFRRRFAREVAASRAVSGPGTVPVVAADPEADRPWLASAYVSGPSLGEAVAAYGPLPEPALWRLAAALGEALGTVHAGGLVHRDLKPTNVLLAADGPLLIDFGIARAADDTALTGTGLVIGSPGYMSPEQAEGREVTPAADVFALGVVLAFAATGRGPFGSGSGPELLYRVVHHDPDLTEVPERFAAVLRRCLAKDPVDRPEPAELADWAAGQGGRTEDWLPAPIVSAIARKAEQLLNLEADAAAEERPQPPPSEARTEVTGPPALPPTAIAPPLPGSPAVPPTPVPGQFPPYHTPRLPPGPQPQYVNPYAAPPRPWPAVPGGPVRPMPQADPRRRVWIAPWVQGKGLGRPLLALWGLIPLAVLFLVRDAAAELAVRHPAPSGEWADSAELVRWAVEDRGAPLVLVVPLAVAMAFLQSFRGGLYRRPAGAVRAWTALGAAFWMLWCLVIWTGVVWALGIVTALDEDAVREPDAGVFAVFGLAALALAAVGLAAVGVFFAALARLIRGLAGDVARPAAP</sequence>
<dbReference type="RefSeq" id="WP_217652448.1">
    <property type="nucleotide sequence ID" value="NZ_FOLM01000005.1"/>
</dbReference>
<protein>
    <submittedName>
        <fullName evidence="9">Serine/threonine protein kinase</fullName>
    </submittedName>
</protein>
<evidence type="ECO:0000256" key="2">
    <source>
        <dbReference type="ARBA" id="ARBA00022741"/>
    </source>
</evidence>
<keyword evidence="9" id="KW-0723">Serine/threonine-protein kinase</keyword>
<keyword evidence="2 5" id="KW-0547">Nucleotide-binding</keyword>
<feature type="region of interest" description="Disordered" evidence="6">
    <location>
        <begin position="297"/>
        <end position="363"/>
    </location>
</feature>
<evidence type="ECO:0000256" key="6">
    <source>
        <dbReference type="SAM" id="MobiDB-lite"/>
    </source>
</evidence>
<dbReference type="Gene3D" id="1.10.510.10">
    <property type="entry name" value="Transferase(Phosphotransferase) domain 1"/>
    <property type="match status" value="1"/>
</dbReference>
<dbReference type="PROSITE" id="PS00108">
    <property type="entry name" value="PROTEIN_KINASE_ST"/>
    <property type="match status" value="1"/>
</dbReference>
<evidence type="ECO:0000259" key="8">
    <source>
        <dbReference type="PROSITE" id="PS50011"/>
    </source>
</evidence>
<accession>A0A1I1LFS9</accession>
<keyword evidence="7" id="KW-1133">Transmembrane helix</keyword>
<evidence type="ECO:0000256" key="3">
    <source>
        <dbReference type="ARBA" id="ARBA00022777"/>
    </source>
</evidence>
<dbReference type="PROSITE" id="PS50011">
    <property type="entry name" value="PROTEIN_KINASE_DOM"/>
    <property type="match status" value="1"/>
</dbReference>
<dbReference type="GO" id="GO:0004674">
    <property type="term" value="F:protein serine/threonine kinase activity"/>
    <property type="evidence" value="ECO:0007669"/>
    <property type="project" value="UniProtKB-KW"/>
</dbReference>
<evidence type="ECO:0000256" key="4">
    <source>
        <dbReference type="ARBA" id="ARBA00022840"/>
    </source>
</evidence>
<dbReference type="InterPro" id="IPR017441">
    <property type="entry name" value="Protein_kinase_ATP_BS"/>
</dbReference>
<proteinExistence type="predicted"/>
<dbReference type="SMART" id="SM00220">
    <property type="entry name" value="S_TKc"/>
    <property type="match status" value="1"/>
</dbReference>
<keyword evidence="7" id="KW-0812">Transmembrane</keyword>
<dbReference type="SUPFAM" id="SSF56112">
    <property type="entry name" value="Protein kinase-like (PK-like)"/>
    <property type="match status" value="1"/>
</dbReference>
<dbReference type="PROSITE" id="PS00107">
    <property type="entry name" value="PROTEIN_KINASE_ATP"/>
    <property type="match status" value="1"/>
</dbReference>
<dbReference type="InterPro" id="IPR000719">
    <property type="entry name" value="Prot_kinase_dom"/>
</dbReference>
<evidence type="ECO:0000256" key="5">
    <source>
        <dbReference type="PROSITE-ProRule" id="PRU10141"/>
    </source>
</evidence>
<keyword evidence="7" id="KW-0472">Membrane</keyword>
<feature type="binding site" evidence="5">
    <location>
        <position position="43"/>
    </location>
    <ligand>
        <name>ATP</name>
        <dbReference type="ChEBI" id="CHEBI:30616"/>
    </ligand>
</feature>
<dbReference type="InterPro" id="IPR011009">
    <property type="entry name" value="Kinase-like_dom_sf"/>
</dbReference>
<gene>
    <name evidence="9" type="ORF">SAMN05421773_105122</name>
</gene>
<keyword evidence="10" id="KW-1185">Reference proteome</keyword>
<dbReference type="STRING" id="910347.SAMN05421773_105122"/>
<dbReference type="Proteomes" id="UP000199207">
    <property type="component" value="Unassembled WGS sequence"/>
</dbReference>
<dbReference type="Gene3D" id="3.30.200.20">
    <property type="entry name" value="Phosphorylase Kinase, domain 1"/>
    <property type="match status" value="1"/>
</dbReference>
<dbReference type="Pfam" id="PF00069">
    <property type="entry name" value="Pkinase"/>
    <property type="match status" value="1"/>
</dbReference>
<dbReference type="AlphaFoldDB" id="A0A1I1LFS9"/>
<keyword evidence="3 9" id="KW-0418">Kinase</keyword>
<keyword evidence="1" id="KW-0808">Transferase</keyword>
<dbReference type="EMBL" id="FOLM01000005">
    <property type="protein sequence ID" value="SFC69868.1"/>
    <property type="molecule type" value="Genomic_DNA"/>
</dbReference>
<dbReference type="GO" id="GO:0005524">
    <property type="term" value="F:ATP binding"/>
    <property type="evidence" value="ECO:0007669"/>
    <property type="project" value="UniProtKB-UniRule"/>
</dbReference>
<feature type="domain" description="Protein kinase" evidence="8">
    <location>
        <begin position="15"/>
        <end position="274"/>
    </location>
</feature>
<keyword evidence="4 5" id="KW-0067">ATP-binding</keyword>
<feature type="transmembrane region" description="Helical" evidence="7">
    <location>
        <begin position="528"/>
        <end position="554"/>
    </location>
</feature>
<evidence type="ECO:0000256" key="7">
    <source>
        <dbReference type="SAM" id="Phobius"/>
    </source>
</evidence>
<feature type="transmembrane region" description="Helical" evidence="7">
    <location>
        <begin position="493"/>
        <end position="516"/>
    </location>
</feature>
<evidence type="ECO:0000313" key="10">
    <source>
        <dbReference type="Proteomes" id="UP000199207"/>
    </source>
</evidence>
<name>A0A1I1LFS9_9ACTN</name>
<dbReference type="PANTHER" id="PTHR43289:SF34">
    <property type="entry name" value="SERINE_THREONINE-PROTEIN KINASE YBDM-RELATED"/>
    <property type="match status" value="1"/>
</dbReference>
<dbReference type="InterPro" id="IPR008271">
    <property type="entry name" value="Ser/Thr_kinase_AS"/>
</dbReference>
<evidence type="ECO:0000256" key="1">
    <source>
        <dbReference type="ARBA" id="ARBA00022679"/>
    </source>
</evidence>
<evidence type="ECO:0000313" key="9">
    <source>
        <dbReference type="EMBL" id="SFC69868.1"/>
    </source>
</evidence>
<organism evidence="9 10">
    <name type="scientific">Streptomyces aidingensis</name>
    <dbReference type="NCBI Taxonomy" id="910347"/>
    <lineage>
        <taxon>Bacteria</taxon>
        <taxon>Bacillati</taxon>
        <taxon>Actinomycetota</taxon>
        <taxon>Actinomycetes</taxon>
        <taxon>Kitasatosporales</taxon>
        <taxon>Streptomycetaceae</taxon>
        <taxon>Streptomyces</taxon>
    </lineage>
</organism>
<dbReference type="CDD" id="cd14014">
    <property type="entry name" value="STKc_PknB_like"/>
    <property type="match status" value="1"/>
</dbReference>
<dbReference type="PANTHER" id="PTHR43289">
    <property type="entry name" value="MITOGEN-ACTIVATED PROTEIN KINASE KINASE KINASE 20-RELATED"/>
    <property type="match status" value="1"/>
</dbReference>